<proteinExistence type="predicted"/>
<dbReference type="EnsemblMetazoa" id="ENSAATROPT005145">
    <property type="protein sequence ID" value="ENSAATROPP004822"/>
    <property type="gene ID" value="ENSAATROPG004114"/>
</dbReference>
<keyword evidence="1" id="KW-0472">Membrane</keyword>
<accession>A0AAG5D0S1</accession>
<dbReference type="AlphaFoldDB" id="A0AAG5D0S1"/>
<organism evidence="2 3">
    <name type="scientific">Anopheles atroparvus</name>
    <name type="common">European mosquito</name>
    <dbReference type="NCBI Taxonomy" id="41427"/>
    <lineage>
        <taxon>Eukaryota</taxon>
        <taxon>Metazoa</taxon>
        <taxon>Ecdysozoa</taxon>
        <taxon>Arthropoda</taxon>
        <taxon>Hexapoda</taxon>
        <taxon>Insecta</taxon>
        <taxon>Pterygota</taxon>
        <taxon>Neoptera</taxon>
        <taxon>Endopterygota</taxon>
        <taxon>Diptera</taxon>
        <taxon>Nematocera</taxon>
        <taxon>Culicoidea</taxon>
        <taxon>Culicidae</taxon>
        <taxon>Anophelinae</taxon>
        <taxon>Anopheles</taxon>
    </lineage>
</organism>
<reference evidence="2" key="1">
    <citation type="submission" date="2024-04" db="UniProtKB">
        <authorList>
            <consortium name="EnsemblMetazoa"/>
        </authorList>
    </citation>
    <scope>IDENTIFICATION</scope>
    <source>
        <strain evidence="2">EBRO</strain>
    </source>
</reference>
<evidence type="ECO:0000313" key="2">
    <source>
        <dbReference type="EnsemblMetazoa" id="ENSAATROPP004822"/>
    </source>
</evidence>
<dbReference type="Proteomes" id="UP000075880">
    <property type="component" value="Unassembled WGS sequence"/>
</dbReference>
<keyword evidence="1" id="KW-1133">Transmembrane helix</keyword>
<sequence>TVKRISRSSAFCTSVLSAFVILCCFIETVYKRTLQLLTLRSHFSTILRLLGLLRTPSTRAVANAGRLTMLYDRRASRHIWVSAPYSSTLHRHL</sequence>
<keyword evidence="3" id="KW-1185">Reference proteome</keyword>
<evidence type="ECO:0000313" key="3">
    <source>
        <dbReference type="Proteomes" id="UP000075880"/>
    </source>
</evidence>
<feature type="transmembrane region" description="Helical" evidence="1">
    <location>
        <begin position="6"/>
        <end position="30"/>
    </location>
</feature>
<keyword evidence="1" id="KW-0812">Transmembrane</keyword>
<protein>
    <submittedName>
        <fullName evidence="2">Uncharacterized protein</fullName>
    </submittedName>
</protein>
<name>A0AAG5D0S1_ANOAO</name>
<evidence type="ECO:0000256" key="1">
    <source>
        <dbReference type="SAM" id="Phobius"/>
    </source>
</evidence>